<dbReference type="CDD" id="cd00475">
    <property type="entry name" value="Cis_IPPS"/>
    <property type="match status" value="1"/>
</dbReference>
<gene>
    <name evidence="3" type="ORF">H9X83_06000</name>
</gene>
<reference evidence="3 4" key="1">
    <citation type="journal article" date="2021" name="Sci. Rep.">
        <title>The distribution of antibiotic resistance genes in chicken gut microbiota commensals.</title>
        <authorList>
            <person name="Juricova H."/>
            <person name="Matiasovicova J."/>
            <person name="Kubasova T."/>
            <person name="Cejkova D."/>
            <person name="Rychlik I."/>
        </authorList>
    </citation>
    <scope>NUCLEOTIDE SEQUENCE [LARGE SCALE GENOMIC DNA]</scope>
    <source>
        <strain evidence="3 4">An431b</strain>
    </source>
</reference>
<evidence type="ECO:0000256" key="2">
    <source>
        <dbReference type="HAMAP-Rule" id="MF_01139"/>
    </source>
</evidence>
<dbReference type="InterPro" id="IPR018520">
    <property type="entry name" value="UPP_synth-like_CS"/>
</dbReference>
<comment type="similarity">
    <text evidence="2">Belongs to the UPP synthase family.</text>
</comment>
<dbReference type="InterPro" id="IPR001441">
    <property type="entry name" value="UPP_synth-like"/>
</dbReference>
<feature type="active site" evidence="2">
    <location>
        <position position="27"/>
    </location>
</feature>
<keyword evidence="2" id="KW-0460">Magnesium</keyword>
<dbReference type="SUPFAM" id="SSF64005">
    <property type="entry name" value="Undecaprenyl diphosphate synthase"/>
    <property type="match status" value="1"/>
</dbReference>
<dbReference type="NCBIfam" id="TIGR00055">
    <property type="entry name" value="uppS"/>
    <property type="match status" value="1"/>
</dbReference>
<keyword evidence="1 2" id="KW-0808">Transferase</keyword>
<feature type="binding site" evidence="2">
    <location>
        <position position="27"/>
    </location>
    <ligand>
        <name>Mg(2+)</name>
        <dbReference type="ChEBI" id="CHEBI:18420"/>
    </ligand>
</feature>
<feature type="binding site" evidence="2">
    <location>
        <position position="32"/>
    </location>
    <ligand>
        <name>substrate</name>
    </ligand>
</feature>
<comment type="caution">
    <text evidence="3">The sequence shown here is derived from an EMBL/GenBank/DDBJ whole genome shotgun (WGS) entry which is preliminary data.</text>
</comment>
<dbReference type="EMBL" id="JACSNV010000006">
    <property type="protein sequence ID" value="MBM6877712.1"/>
    <property type="molecule type" value="Genomic_DNA"/>
</dbReference>
<comment type="cofactor">
    <cofactor evidence="2">
        <name>Mg(2+)</name>
        <dbReference type="ChEBI" id="CHEBI:18420"/>
    </cofactor>
    <text evidence="2">Binds 2 magnesium ions per subunit.</text>
</comment>
<organism evidence="3 4">
    <name type="scientific">Anaerotignum lactatifermentans</name>
    <dbReference type="NCBI Taxonomy" id="160404"/>
    <lineage>
        <taxon>Bacteria</taxon>
        <taxon>Bacillati</taxon>
        <taxon>Bacillota</taxon>
        <taxon>Clostridia</taxon>
        <taxon>Lachnospirales</taxon>
        <taxon>Anaerotignaceae</taxon>
        <taxon>Anaerotignum</taxon>
    </lineage>
</organism>
<dbReference type="InterPro" id="IPR036424">
    <property type="entry name" value="UPP_synth-like_sf"/>
</dbReference>
<dbReference type="GO" id="GO:0016740">
    <property type="term" value="F:transferase activity"/>
    <property type="evidence" value="ECO:0007669"/>
    <property type="project" value="UniProtKB-KW"/>
</dbReference>
<comment type="function">
    <text evidence="2">Catalyzes the condensation of isopentenyl diphosphate (IPP) with allylic pyrophosphates generating different type of terpenoids.</text>
</comment>
<sequence>MFFQPKETSNYILNPDNIPSHIAIIMDGNGRWAKKRALPRKAGHKAGAEALERIITDCRELGVKHLTVYAFSTENWKRSQEEVDAIMDLLRQYLKNYFKRFLKDDVRMDVIGDITRLDQDIQEQILEIEELSREKHGLAVHIALNYGGRDELRRAVKKLAEDVEQGAVKSEEITEDTIASYLDTAEIPDPELVIRTSGEERISNFLLWQIAYSEFYFTDTLWPDFNKNSLTEAIYYYQNRERRFGGR</sequence>
<accession>A0ABS2GA06</accession>
<feature type="binding site" evidence="2">
    <location>
        <position position="214"/>
    </location>
    <ligand>
        <name>Mg(2+)</name>
        <dbReference type="ChEBI" id="CHEBI:18420"/>
    </ligand>
</feature>
<evidence type="ECO:0000313" key="4">
    <source>
        <dbReference type="Proteomes" id="UP000729290"/>
    </source>
</evidence>
<dbReference type="RefSeq" id="WP_205132675.1">
    <property type="nucleotide sequence ID" value="NZ_JACSNT010000002.1"/>
</dbReference>
<feature type="binding site" evidence="2">
    <location>
        <begin position="28"/>
        <end position="31"/>
    </location>
    <ligand>
        <name>substrate</name>
    </ligand>
</feature>
<dbReference type="Gene3D" id="3.40.1180.10">
    <property type="entry name" value="Decaprenyl diphosphate synthase-like"/>
    <property type="match status" value="1"/>
</dbReference>
<evidence type="ECO:0000256" key="1">
    <source>
        <dbReference type="ARBA" id="ARBA00022679"/>
    </source>
</evidence>
<feature type="binding site" evidence="2">
    <location>
        <position position="195"/>
    </location>
    <ligand>
        <name>substrate</name>
    </ligand>
</feature>
<feature type="binding site" evidence="2">
    <location>
        <begin position="201"/>
        <end position="203"/>
    </location>
    <ligand>
        <name>substrate</name>
    </ligand>
</feature>
<feature type="binding site" evidence="2">
    <location>
        <position position="76"/>
    </location>
    <ligand>
        <name>substrate</name>
    </ligand>
</feature>
<dbReference type="Pfam" id="PF01255">
    <property type="entry name" value="Prenyltransf"/>
    <property type="match status" value="1"/>
</dbReference>
<name>A0ABS2GA06_9FIRM</name>
<feature type="binding site" evidence="2">
    <location>
        <position position="78"/>
    </location>
    <ligand>
        <name>substrate</name>
    </ligand>
</feature>
<dbReference type="PROSITE" id="PS01066">
    <property type="entry name" value="UPP_SYNTHASE"/>
    <property type="match status" value="1"/>
</dbReference>
<comment type="subunit">
    <text evidence="2">Homodimer.</text>
</comment>
<evidence type="ECO:0000313" key="3">
    <source>
        <dbReference type="EMBL" id="MBM6877712.1"/>
    </source>
</evidence>
<keyword evidence="2" id="KW-0479">Metal-binding</keyword>
<feature type="binding site" evidence="2">
    <location>
        <begin position="72"/>
        <end position="74"/>
    </location>
    <ligand>
        <name>substrate</name>
    </ligand>
</feature>
<feature type="binding site" evidence="2">
    <location>
        <position position="44"/>
    </location>
    <ligand>
        <name>substrate</name>
    </ligand>
</feature>
<dbReference type="NCBIfam" id="NF011405">
    <property type="entry name" value="PRK14830.1"/>
    <property type="match status" value="1"/>
</dbReference>
<protein>
    <recommendedName>
        <fullName evidence="2">Isoprenyl transferase</fullName>
        <ecNumber evidence="2">2.5.1.-</ecNumber>
    </recommendedName>
</protein>
<feature type="active site" description="Proton acceptor" evidence="2">
    <location>
        <position position="75"/>
    </location>
</feature>
<keyword evidence="4" id="KW-1185">Reference proteome</keyword>
<dbReference type="PANTHER" id="PTHR10291:SF0">
    <property type="entry name" value="DEHYDRODOLICHYL DIPHOSPHATE SYNTHASE 2"/>
    <property type="match status" value="1"/>
</dbReference>
<dbReference type="Proteomes" id="UP000729290">
    <property type="component" value="Unassembled WGS sequence"/>
</dbReference>
<dbReference type="EC" id="2.5.1.-" evidence="2"/>
<feature type="binding site" evidence="2">
    <location>
        <position position="40"/>
    </location>
    <ligand>
        <name>substrate</name>
    </ligand>
</feature>
<dbReference type="PANTHER" id="PTHR10291">
    <property type="entry name" value="DEHYDRODOLICHYL DIPHOSPHATE SYNTHASE FAMILY MEMBER"/>
    <property type="match status" value="1"/>
</dbReference>
<dbReference type="HAMAP" id="MF_01139">
    <property type="entry name" value="ISPT"/>
    <property type="match status" value="1"/>
</dbReference>
<proteinExistence type="inferred from homology"/>